<keyword evidence="2" id="KW-1185">Reference proteome</keyword>
<organism evidence="1 2">
    <name type="scientific">Caerostris extrusa</name>
    <name type="common">Bark spider</name>
    <name type="synonym">Caerostris bankana</name>
    <dbReference type="NCBI Taxonomy" id="172846"/>
    <lineage>
        <taxon>Eukaryota</taxon>
        <taxon>Metazoa</taxon>
        <taxon>Ecdysozoa</taxon>
        <taxon>Arthropoda</taxon>
        <taxon>Chelicerata</taxon>
        <taxon>Arachnida</taxon>
        <taxon>Araneae</taxon>
        <taxon>Araneomorphae</taxon>
        <taxon>Entelegynae</taxon>
        <taxon>Araneoidea</taxon>
        <taxon>Araneidae</taxon>
        <taxon>Caerostris</taxon>
    </lineage>
</organism>
<protein>
    <submittedName>
        <fullName evidence="1">Uncharacterized protein</fullName>
    </submittedName>
</protein>
<dbReference type="Proteomes" id="UP001054945">
    <property type="component" value="Unassembled WGS sequence"/>
</dbReference>
<proteinExistence type="predicted"/>
<evidence type="ECO:0000313" key="1">
    <source>
        <dbReference type="EMBL" id="GIX75038.1"/>
    </source>
</evidence>
<sequence length="90" mass="9948">MESYSGTCKLAFPHENGPREEVNTPGIVRTIDYGRGKGIKPNCWNGPPIRNTVIFFLVDVSATIAKFILDQVIYTLFPTSDNDPCSVSVQ</sequence>
<accession>A0AAV4MRS4</accession>
<reference evidence="1 2" key="1">
    <citation type="submission" date="2021-06" db="EMBL/GenBank/DDBJ databases">
        <title>Caerostris extrusa draft genome.</title>
        <authorList>
            <person name="Kono N."/>
            <person name="Arakawa K."/>
        </authorList>
    </citation>
    <scope>NUCLEOTIDE SEQUENCE [LARGE SCALE GENOMIC DNA]</scope>
</reference>
<name>A0AAV4MRS4_CAEEX</name>
<gene>
    <name evidence="1" type="ORF">CEXT_383641</name>
</gene>
<dbReference type="EMBL" id="BPLR01002553">
    <property type="protein sequence ID" value="GIX75038.1"/>
    <property type="molecule type" value="Genomic_DNA"/>
</dbReference>
<dbReference type="AlphaFoldDB" id="A0AAV4MRS4"/>
<evidence type="ECO:0000313" key="2">
    <source>
        <dbReference type="Proteomes" id="UP001054945"/>
    </source>
</evidence>
<comment type="caution">
    <text evidence="1">The sequence shown here is derived from an EMBL/GenBank/DDBJ whole genome shotgun (WGS) entry which is preliminary data.</text>
</comment>